<dbReference type="GeneID" id="111083245"/>
<feature type="region of interest" description="Disordered" evidence="2">
    <location>
        <begin position="1"/>
        <end position="22"/>
    </location>
</feature>
<keyword evidence="4" id="KW-1185">Reference proteome</keyword>
<organism evidence="4 5">
    <name type="scientific">Limulus polyphemus</name>
    <name type="common">Atlantic horseshoe crab</name>
    <dbReference type="NCBI Taxonomy" id="6850"/>
    <lineage>
        <taxon>Eukaryota</taxon>
        <taxon>Metazoa</taxon>
        <taxon>Ecdysozoa</taxon>
        <taxon>Arthropoda</taxon>
        <taxon>Chelicerata</taxon>
        <taxon>Merostomata</taxon>
        <taxon>Xiphosura</taxon>
        <taxon>Limulidae</taxon>
        <taxon>Limulus</taxon>
    </lineage>
</organism>
<gene>
    <name evidence="5" type="primary">LOC111083245</name>
</gene>
<evidence type="ECO:0000256" key="1">
    <source>
        <dbReference type="RuleBase" id="RU003818"/>
    </source>
</evidence>
<evidence type="ECO:0000313" key="5">
    <source>
        <dbReference type="RefSeq" id="XP_022235325.1"/>
    </source>
</evidence>
<sequence>VNSNWPPDGGSGQSYEEDKTETPSSYQQFYQTYYGTTEAVNNLKRSFGPTGLRKALVSRNIQQKLEDVRRANDHFLEIRRKTVCKSPQPHVVRVKDYYPDVSKQYVPRCTILHRCTDETGCCDDELHTCGPLHMQEVTLNFYTLRLKDNSMRIGLNNAVEKLLFINHTECECQPINNRPRIQERTTSQRRNPPGDQTS</sequence>
<comment type="similarity">
    <text evidence="1">Belongs to the PDGF/VEGF growth factor family.</text>
</comment>
<dbReference type="SUPFAM" id="SSF57501">
    <property type="entry name" value="Cystine-knot cytokines"/>
    <property type="match status" value="1"/>
</dbReference>
<dbReference type="Gene3D" id="2.10.90.10">
    <property type="entry name" value="Cystine-knot cytokines"/>
    <property type="match status" value="1"/>
</dbReference>
<feature type="compositionally biased region" description="Polar residues" evidence="2">
    <location>
        <begin position="184"/>
        <end position="198"/>
    </location>
</feature>
<dbReference type="SMART" id="SM00141">
    <property type="entry name" value="PDGF"/>
    <property type="match status" value="1"/>
</dbReference>
<feature type="domain" description="Platelet-derived growth factor (PDGF) family profile" evidence="3">
    <location>
        <begin position="75"/>
        <end position="177"/>
    </location>
</feature>
<dbReference type="PANTHER" id="PTHR21719:SF1">
    <property type="entry name" value="FI06402P-RELATED"/>
    <property type="match status" value="1"/>
</dbReference>
<protein>
    <submittedName>
        <fullName evidence="5">Uncharacterized protein LOC111083245</fullName>
    </submittedName>
</protein>
<feature type="region of interest" description="Disordered" evidence="2">
    <location>
        <begin position="176"/>
        <end position="198"/>
    </location>
</feature>
<feature type="non-terminal residue" evidence="5">
    <location>
        <position position="1"/>
    </location>
</feature>
<dbReference type="PROSITE" id="PS50278">
    <property type="entry name" value="PDGF_2"/>
    <property type="match status" value="1"/>
</dbReference>
<dbReference type="Proteomes" id="UP000694941">
    <property type="component" value="Unplaced"/>
</dbReference>
<evidence type="ECO:0000313" key="4">
    <source>
        <dbReference type="Proteomes" id="UP000694941"/>
    </source>
</evidence>
<keyword evidence="1" id="KW-0339">Growth factor</keyword>
<evidence type="ECO:0000259" key="3">
    <source>
        <dbReference type="PROSITE" id="PS50278"/>
    </source>
</evidence>
<name>A0ABM1RVC0_LIMPO</name>
<evidence type="ECO:0000256" key="2">
    <source>
        <dbReference type="SAM" id="MobiDB-lite"/>
    </source>
</evidence>
<proteinExistence type="inferred from homology"/>
<accession>A0ABM1RVC0</accession>
<dbReference type="InterPro" id="IPR000072">
    <property type="entry name" value="PDGF/VEGF_dom"/>
</dbReference>
<dbReference type="PANTHER" id="PTHR21719">
    <property type="entry name" value="FI06402P-RELATED"/>
    <property type="match status" value="1"/>
</dbReference>
<dbReference type="RefSeq" id="XP_022235325.1">
    <property type="nucleotide sequence ID" value="XM_022379617.1"/>
</dbReference>
<reference evidence="5" key="1">
    <citation type="submission" date="2025-08" db="UniProtKB">
        <authorList>
            <consortium name="RefSeq"/>
        </authorList>
    </citation>
    <scope>IDENTIFICATION</scope>
    <source>
        <tissue evidence="5">Muscle</tissue>
    </source>
</reference>
<dbReference type="InterPro" id="IPR029034">
    <property type="entry name" value="Cystine-knot_cytokine"/>
</dbReference>
<dbReference type="Pfam" id="PF00341">
    <property type="entry name" value="PDGF"/>
    <property type="match status" value="1"/>
</dbReference>
<feature type="non-terminal residue" evidence="5">
    <location>
        <position position="198"/>
    </location>
</feature>